<organism evidence="1 2">
    <name type="scientific">Pleurodeles waltl</name>
    <name type="common">Iberian ribbed newt</name>
    <dbReference type="NCBI Taxonomy" id="8319"/>
    <lineage>
        <taxon>Eukaryota</taxon>
        <taxon>Metazoa</taxon>
        <taxon>Chordata</taxon>
        <taxon>Craniata</taxon>
        <taxon>Vertebrata</taxon>
        <taxon>Euteleostomi</taxon>
        <taxon>Amphibia</taxon>
        <taxon>Batrachia</taxon>
        <taxon>Caudata</taxon>
        <taxon>Salamandroidea</taxon>
        <taxon>Salamandridae</taxon>
        <taxon>Pleurodelinae</taxon>
        <taxon>Pleurodeles</taxon>
    </lineage>
</organism>
<dbReference type="AlphaFoldDB" id="A0AAV7LG17"/>
<dbReference type="EMBL" id="JANPWB010000015">
    <property type="protein sequence ID" value="KAJ1089410.1"/>
    <property type="molecule type" value="Genomic_DNA"/>
</dbReference>
<sequence>MDVEVPITLLTSLLEVVRRARGCKIPYEIAQLTLLLAKRRVAIGQMSERLPHLNAWLCDVCEWGAAEKAHMCLTHTNEKAEDEIMTWGLVLNNFPDDGDTSPSDGSENDL</sequence>
<proteinExistence type="predicted"/>
<reference evidence="1" key="1">
    <citation type="journal article" date="2022" name="bioRxiv">
        <title>Sequencing and chromosome-scale assembly of the giantPleurodeles waltlgenome.</title>
        <authorList>
            <person name="Brown T."/>
            <person name="Elewa A."/>
            <person name="Iarovenko S."/>
            <person name="Subramanian E."/>
            <person name="Araus A.J."/>
            <person name="Petzold A."/>
            <person name="Susuki M."/>
            <person name="Suzuki K.-i.T."/>
            <person name="Hayashi T."/>
            <person name="Toyoda A."/>
            <person name="Oliveira C."/>
            <person name="Osipova E."/>
            <person name="Leigh N.D."/>
            <person name="Simon A."/>
            <person name="Yun M.H."/>
        </authorList>
    </citation>
    <scope>NUCLEOTIDE SEQUENCE</scope>
    <source>
        <strain evidence="1">20211129_DDA</strain>
        <tissue evidence="1">Liver</tissue>
    </source>
</reference>
<accession>A0AAV7LG17</accession>
<gene>
    <name evidence="1" type="ORF">NDU88_002561</name>
</gene>
<dbReference type="Proteomes" id="UP001066276">
    <property type="component" value="Chromosome 11"/>
</dbReference>
<comment type="caution">
    <text evidence="1">The sequence shown here is derived from an EMBL/GenBank/DDBJ whole genome shotgun (WGS) entry which is preliminary data.</text>
</comment>
<name>A0AAV7LG17_PLEWA</name>
<protein>
    <submittedName>
        <fullName evidence="1">Uncharacterized protein</fullName>
    </submittedName>
</protein>
<evidence type="ECO:0000313" key="1">
    <source>
        <dbReference type="EMBL" id="KAJ1089410.1"/>
    </source>
</evidence>
<evidence type="ECO:0000313" key="2">
    <source>
        <dbReference type="Proteomes" id="UP001066276"/>
    </source>
</evidence>
<keyword evidence="2" id="KW-1185">Reference proteome</keyword>